<dbReference type="RefSeq" id="WP_151583302.1">
    <property type="nucleotide sequence ID" value="NZ_WBVM01000007.1"/>
</dbReference>
<feature type="region of interest" description="Disordered" evidence="1">
    <location>
        <begin position="1"/>
        <end position="39"/>
    </location>
</feature>
<accession>A0A7J5DQL9</accession>
<protein>
    <submittedName>
        <fullName evidence="2">Uncharacterized protein</fullName>
    </submittedName>
</protein>
<organism evidence="2 3">
    <name type="scientific">Nocardioides simplex</name>
    <name type="common">Arthrobacter simplex</name>
    <dbReference type="NCBI Taxonomy" id="2045"/>
    <lineage>
        <taxon>Bacteria</taxon>
        <taxon>Bacillati</taxon>
        <taxon>Actinomycetota</taxon>
        <taxon>Actinomycetes</taxon>
        <taxon>Propionibacteriales</taxon>
        <taxon>Nocardioidaceae</taxon>
        <taxon>Pimelobacter</taxon>
    </lineage>
</organism>
<evidence type="ECO:0000313" key="2">
    <source>
        <dbReference type="EMBL" id="KAB2806972.1"/>
    </source>
</evidence>
<comment type="caution">
    <text evidence="2">The sequence shown here is derived from an EMBL/GenBank/DDBJ whole genome shotgun (WGS) entry which is preliminary data.</text>
</comment>
<feature type="compositionally biased region" description="Basic and acidic residues" evidence="1">
    <location>
        <begin position="1"/>
        <end position="14"/>
    </location>
</feature>
<name>A0A7J5DQL9_NOCSI</name>
<proteinExistence type="predicted"/>
<reference evidence="2 3" key="1">
    <citation type="submission" date="2019-09" db="EMBL/GenBank/DDBJ databases">
        <title>Pimelobacter sp. isolated from Paulinella.</title>
        <authorList>
            <person name="Jeong S.E."/>
        </authorList>
    </citation>
    <scope>NUCLEOTIDE SEQUENCE [LARGE SCALE GENOMIC DNA]</scope>
    <source>
        <strain evidence="2 3">Pch-N</strain>
    </source>
</reference>
<dbReference type="EMBL" id="WBVM01000007">
    <property type="protein sequence ID" value="KAB2806972.1"/>
    <property type="molecule type" value="Genomic_DNA"/>
</dbReference>
<evidence type="ECO:0000256" key="1">
    <source>
        <dbReference type="SAM" id="MobiDB-lite"/>
    </source>
</evidence>
<dbReference type="AlphaFoldDB" id="A0A7J5DQL9"/>
<sequence length="125" mass="13499">MSARHEEAVGDARKRGAFGTAEAPEFSGRLEGAPGDGSEALVAGRADLVDVILSARWPDGDTSGFPSRRVADRIADAVLASSWFAAHDRQTAERAWEEGAQAEYDLDRGHIDDFNNPYSEEAHRG</sequence>
<dbReference type="Proteomes" id="UP000449906">
    <property type="component" value="Unassembled WGS sequence"/>
</dbReference>
<evidence type="ECO:0000313" key="3">
    <source>
        <dbReference type="Proteomes" id="UP000449906"/>
    </source>
</evidence>
<gene>
    <name evidence="2" type="ORF">F9L07_28480</name>
</gene>